<feature type="binding site" evidence="8">
    <location>
        <position position="162"/>
    </location>
    <ligand>
        <name>substrate</name>
    </ligand>
</feature>
<keyword evidence="3 9" id="KW-0732">Signal</keyword>
<accession>A0A1I5X086</accession>
<dbReference type="AlphaFoldDB" id="A0A1I5X086"/>
<dbReference type="RefSeq" id="WP_090659045.1">
    <property type="nucleotide sequence ID" value="NZ_FOXQ01000007.1"/>
</dbReference>
<dbReference type="Gene3D" id="2.40.10.10">
    <property type="entry name" value="Trypsin-like serine proteases"/>
    <property type="match status" value="2"/>
</dbReference>
<dbReference type="InterPro" id="IPR036034">
    <property type="entry name" value="PDZ_sf"/>
</dbReference>
<dbReference type="SUPFAM" id="SSF50156">
    <property type="entry name" value="PDZ domain-like"/>
    <property type="match status" value="2"/>
</dbReference>
<evidence type="ECO:0000259" key="10">
    <source>
        <dbReference type="PROSITE" id="PS50106"/>
    </source>
</evidence>
<keyword evidence="2 11" id="KW-0645">Protease</keyword>
<dbReference type="CDD" id="cd06779">
    <property type="entry name" value="cpPDZ_Deg_HtrA-like"/>
    <property type="match status" value="1"/>
</dbReference>
<evidence type="ECO:0000313" key="12">
    <source>
        <dbReference type="Proteomes" id="UP000199031"/>
    </source>
</evidence>
<keyword evidence="6" id="KW-0720">Serine protease</keyword>
<name>A0A1I5X086_9BACT</name>
<evidence type="ECO:0000256" key="9">
    <source>
        <dbReference type="SAM" id="SignalP"/>
    </source>
</evidence>
<evidence type="ECO:0000256" key="4">
    <source>
        <dbReference type="ARBA" id="ARBA00022737"/>
    </source>
</evidence>
<dbReference type="GO" id="GO:0006508">
    <property type="term" value="P:proteolysis"/>
    <property type="evidence" value="ECO:0007669"/>
    <property type="project" value="UniProtKB-KW"/>
</dbReference>
<feature type="signal peptide" evidence="9">
    <location>
        <begin position="1"/>
        <end position="23"/>
    </location>
</feature>
<dbReference type="SMART" id="SM00228">
    <property type="entry name" value="PDZ"/>
    <property type="match status" value="2"/>
</dbReference>
<dbReference type="InterPro" id="IPR025926">
    <property type="entry name" value="PDZ-like_dom"/>
</dbReference>
<gene>
    <name evidence="11" type="ORF">SAMN05444277_107114</name>
</gene>
<comment type="similarity">
    <text evidence="1">Belongs to the peptidase S1C family.</text>
</comment>
<dbReference type="Proteomes" id="UP000199031">
    <property type="component" value="Unassembled WGS sequence"/>
</dbReference>
<feature type="active site" description="Charge relay system" evidence="7">
    <location>
        <position position="132"/>
    </location>
</feature>
<dbReference type="OrthoDB" id="9758917at2"/>
<dbReference type="EMBL" id="FOXQ01000007">
    <property type="protein sequence ID" value="SFQ25291.1"/>
    <property type="molecule type" value="Genomic_DNA"/>
</dbReference>
<dbReference type="Pfam" id="PF12812">
    <property type="entry name" value="PDZ_1"/>
    <property type="match status" value="1"/>
</dbReference>
<keyword evidence="5" id="KW-0378">Hydrolase</keyword>
<dbReference type="PRINTS" id="PR00834">
    <property type="entry name" value="PROTEASES2C"/>
</dbReference>
<dbReference type="InterPro" id="IPR009003">
    <property type="entry name" value="Peptidase_S1_PA"/>
</dbReference>
<dbReference type="InterPro" id="IPR001940">
    <property type="entry name" value="Peptidase_S1C"/>
</dbReference>
<evidence type="ECO:0000256" key="7">
    <source>
        <dbReference type="PIRSR" id="PIRSR611782-1"/>
    </source>
</evidence>
<evidence type="ECO:0000313" key="11">
    <source>
        <dbReference type="EMBL" id="SFQ25291.1"/>
    </source>
</evidence>
<protein>
    <submittedName>
        <fullName evidence="11">Do/DeqQ family serine protease</fullName>
    </submittedName>
</protein>
<dbReference type="InterPro" id="IPR001478">
    <property type="entry name" value="PDZ"/>
</dbReference>
<feature type="binding site" evidence="8">
    <location>
        <begin position="239"/>
        <end position="241"/>
    </location>
    <ligand>
        <name>substrate</name>
    </ligand>
</feature>
<dbReference type="PANTHER" id="PTHR22939:SF129">
    <property type="entry name" value="SERINE PROTEASE HTRA2, MITOCHONDRIAL"/>
    <property type="match status" value="1"/>
</dbReference>
<evidence type="ECO:0000256" key="2">
    <source>
        <dbReference type="ARBA" id="ARBA00022670"/>
    </source>
</evidence>
<dbReference type="InterPro" id="IPR011782">
    <property type="entry name" value="Pept_S1C_Do"/>
</dbReference>
<dbReference type="PANTHER" id="PTHR22939">
    <property type="entry name" value="SERINE PROTEASE FAMILY S1C HTRA-RELATED"/>
    <property type="match status" value="1"/>
</dbReference>
<evidence type="ECO:0000256" key="5">
    <source>
        <dbReference type="ARBA" id="ARBA00022801"/>
    </source>
</evidence>
<dbReference type="Gene3D" id="2.30.42.10">
    <property type="match status" value="2"/>
</dbReference>
<dbReference type="NCBIfam" id="TIGR02037">
    <property type="entry name" value="degP_htrA_DO"/>
    <property type="match status" value="1"/>
</dbReference>
<evidence type="ECO:0000256" key="6">
    <source>
        <dbReference type="ARBA" id="ARBA00022825"/>
    </source>
</evidence>
<dbReference type="STRING" id="1465490.SAMN05444277_107114"/>
<evidence type="ECO:0000256" key="1">
    <source>
        <dbReference type="ARBA" id="ARBA00010541"/>
    </source>
</evidence>
<feature type="binding site" evidence="8">
    <location>
        <position position="132"/>
    </location>
    <ligand>
        <name>substrate</name>
    </ligand>
</feature>
<keyword evidence="12" id="KW-1185">Reference proteome</keyword>
<sequence length="496" mass="52550">MTLKKILTAMLLTAIVATGSVWAYSKFQEKNPLTYTQKANSLFKNAKYSEGNPPAPMVDFEKAATKATPAVVHIKTVLKATQTADMSQIPDPFRQFFGPGFGDGDQNSMPDQKASGSGVIITSDGYIVTNNHVVDGAKEVTVTLNDKNDYKAKVVGTDPSTDLAVVKIDAKDLPYITFANSDDVHLGQWVLAIGYPLNLETTVTSGIVSAKARNIGINSRNSSSAIESFIQTDAAVNPGNSGGALVNTDGDLIGINSAIASPTGSYAGYAYAIPSNLVQRVANDIIKYGSAKRAYLGIMFPNDQLSAEERAKNNIKDGNGVFVMDVAKGSAAEEAGIQKGDFVTKLNGVTLNSGTELMGRIGSLHPGDKIDITYTHNGSEKAATITLKGSSGTYASVKEQVIDQLGASFENLDKDKASKLNISSGVVVKQLGQGVLTDQTRIKEGFIITKVNGNKVSTVDELKDALKNAGNSAIISGIYPNNPQEEYKYALNDLNG</sequence>
<feature type="active site" description="Charge relay system" evidence="7">
    <location>
        <position position="162"/>
    </location>
</feature>
<proteinExistence type="inferred from homology"/>
<dbReference type="Pfam" id="PF13180">
    <property type="entry name" value="PDZ_2"/>
    <property type="match status" value="1"/>
</dbReference>
<dbReference type="SUPFAM" id="SSF50494">
    <property type="entry name" value="Trypsin-like serine proteases"/>
    <property type="match status" value="1"/>
</dbReference>
<feature type="domain" description="PDZ" evidence="10">
    <location>
        <begin position="285"/>
        <end position="353"/>
    </location>
</feature>
<feature type="chain" id="PRO_5011487919" evidence="9">
    <location>
        <begin position="24"/>
        <end position="496"/>
    </location>
</feature>
<dbReference type="PROSITE" id="PS50106">
    <property type="entry name" value="PDZ"/>
    <property type="match status" value="1"/>
</dbReference>
<keyword evidence="4" id="KW-0677">Repeat</keyword>
<evidence type="ECO:0000256" key="8">
    <source>
        <dbReference type="PIRSR" id="PIRSR611782-2"/>
    </source>
</evidence>
<dbReference type="InterPro" id="IPR043504">
    <property type="entry name" value="Peptidase_S1_PA_chymotrypsin"/>
</dbReference>
<reference evidence="11 12" key="1">
    <citation type="submission" date="2016-10" db="EMBL/GenBank/DDBJ databases">
        <authorList>
            <person name="de Groot N.N."/>
        </authorList>
    </citation>
    <scope>NUCLEOTIDE SEQUENCE [LARGE SCALE GENOMIC DNA]</scope>
    <source>
        <strain evidence="11 12">DSM 28286</strain>
    </source>
</reference>
<dbReference type="GO" id="GO:0004252">
    <property type="term" value="F:serine-type endopeptidase activity"/>
    <property type="evidence" value="ECO:0007669"/>
    <property type="project" value="InterPro"/>
</dbReference>
<dbReference type="Pfam" id="PF13365">
    <property type="entry name" value="Trypsin_2"/>
    <property type="match status" value="1"/>
</dbReference>
<feature type="active site" description="Charge relay system" evidence="7">
    <location>
        <position position="241"/>
    </location>
</feature>
<organism evidence="11 12">
    <name type="scientific">Parafilimonas terrae</name>
    <dbReference type="NCBI Taxonomy" id="1465490"/>
    <lineage>
        <taxon>Bacteria</taxon>
        <taxon>Pseudomonadati</taxon>
        <taxon>Bacteroidota</taxon>
        <taxon>Chitinophagia</taxon>
        <taxon>Chitinophagales</taxon>
        <taxon>Chitinophagaceae</taxon>
        <taxon>Parafilimonas</taxon>
    </lineage>
</organism>
<evidence type="ECO:0000256" key="3">
    <source>
        <dbReference type="ARBA" id="ARBA00022729"/>
    </source>
</evidence>